<gene>
    <name evidence="2" type="ORF">CCR75_006129</name>
</gene>
<dbReference type="InterPro" id="IPR005944">
    <property type="entry name" value="Pro_iminopeptidase"/>
</dbReference>
<proteinExistence type="predicted"/>
<dbReference type="KEGG" id="blac:94349872"/>
<dbReference type="OrthoDB" id="10249433at2759"/>
<dbReference type="PANTHER" id="PTHR43722:SF1">
    <property type="entry name" value="PROLINE IMINOPEPTIDASE"/>
    <property type="match status" value="1"/>
</dbReference>
<dbReference type="GO" id="GO:0004177">
    <property type="term" value="F:aminopeptidase activity"/>
    <property type="evidence" value="ECO:0007669"/>
    <property type="project" value="UniProtKB-EC"/>
</dbReference>
<evidence type="ECO:0000256" key="1">
    <source>
        <dbReference type="SAM" id="MobiDB-lite"/>
    </source>
</evidence>
<organism evidence="2 3">
    <name type="scientific">Bremia lactucae</name>
    <name type="common">Lettuce downy mildew</name>
    <dbReference type="NCBI Taxonomy" id="4779"/>
    <lineage>
        <taxon>Eukaryota</taxon>
        <taxon>Sar</taxon>
        <taxon>Stramenopiles</taxon>
        <taxon>Oomycota</taxon>
        <taxon>Peronosporomycetes</taxon>
        <taxon>Peronosporales</taxon>
        <taxon>Peronosporaceae</taxon>
        <taxon>Bremia</taxon>
    </lineage>
</organism>
<feature type="region of interest" description="Disordered" evidence="1">
    <location>
        <begin position="13"/>
        <end position="33"/>
    </location>
</feature>
<evidence type="ECO:0008006" key="4">
    <source>
        <dbReference type="Google" id="ProtNLM"/>
    </source>
</evidence>
<dbReference type="RefSeq" id="XP_067823008.1">
    <property type="nucleotide sequence ID" value="XM_067964201.1"/>
</dbReference>
<dbReference type="Proteomes" id="UP000294530">
    <property type="component" value="Unassembled WGS sequence"/>
</dbReference>
<name>A0A976NZE6_BRELC</name>
<keyword evidence="3" id="KW-1185">Reference proteome</keyword>
<protein>
    <recommendedName>
        <fullName evidence="4">Prolyl aminopeptidase</fullName>
    </recommendedName>
</protein>
<evidence type="ECO:0000313" key="2">
    <source>
        <dbReference type="EMBL" id="TDH73510.1"/>
    </source>
</evidence>
<sequence>MIFNGLSQAFNEYRSESSDPSGAGMDNKGKTHGMVDGGRTHCGNVENQYFVQKVFFPTDNFLNQNIIRIRHISTVIVQGRYDVVCPMQTAWDFLSGSDYRIVQTVGIRPWSLALPKRELIQPTNLKSSSMFGTETRGTSGTSIIPFHRATITTPVKEAHATAALRPFRTIDSTTALAASMFLAQSRFTTATSSTSCC</sequence>
<dbReference type="AlphaFoldDB" id="A0A976NZE6"/>
<dbReference type="GO" id="GO:0006508">
    <property type="term" value="P:proteolysis"/>
    <property type="evidence" value="ECO:0007669"/>
    <property type="project" value="InterPro"/>
</dbReference>
<dbReference type="GeneID" id="94349872"/>
<comment type="caution">
    <text evidence="2">The sequence shown here is derived from an EMBL/GenBank/DDBJ whole genome shotgun (WGS) entry which is preliminary data.</text>
</comment>
<dbReference type="Gene3D" id="3.40.50.1820">
    <property type="entry name" value="alpha/beta hydrolase"/>
    <property type="match status" value="1"/>
</dbReference>
<dbReference type="InterPro" id="IPR029058">
    <property type="entry name" value="AB_hydrolase_fold"/>
</dbReference>
<dbReference type="EMBL" id="SHOA02000001">
    <property type="protein sequence ID" value="TDH73510.1"/>
    <property type="molecule type" value="Genomic_DNA"/>
</dbReference>
<reference evidence="2 3" key="1">
    <citation type="journal article" date="2021" name="Genome Biol.">
        <title>AFLAP: assembly-free linkage analysis pipeline using k-mers from genome sequencing data.</title>
        <authorList>
            <person name="Fletcher K."/>
            <person name="Zhang L."/>
            <person name="Gil J."/>
            <person name="Han R."/>
            <person name="Cavanaugh K."/>
            <person name="Michelmore R."/>
        </authorList>
    </citation>
    <scope>NUCLEOTIDE SEQUENCE [LARGE SCALE GENOMIC DNA]</scope>
    <source>
        <strain evidence="2 3">SF5</strain>
    </source>
</reference>
<evidence type="ECO:0000313" key="3">
    <source>
        <dbReference type="Proteomes" id="UP000294530"/>
    </source>
</evidence>
<dbReference type="GO" id="GO:0005737">
    <property type="term" value="C:cytoplasm"/>
    <property type="evidence" value="ECO:0007669"/>
    <property type="project" value="InterPro"/>
</dbReference>
<accession>A0A976NZE6</accession>
<dbReference type="PANTHER" id="PTHR43722">
    <property type="entry name" value="PROLINE IMINOPEPTIDASE"/>
    <property type="match status" value="1"/>
</dbReference>